<reference evidence="11 12" key="1">
    <citation type="submission" date="2016-10" db="EMBL/GenBank/DDBJ databases">
        <authorList>
            <person name="de Groot N.N."/>
        </authorList>
    </citation>
    <scope>NUCLEOTIDE SEQUENCE [LARGE SCALE GENOMIC DNA]</scope>
    <source>
        <strain evidence="11 12">DSM 12271</strain>
    </source>
</reference>
<dbReference type="EMBL" id="FOKI01000005">
    <property type="protein sequence ID" value="SFA89015.1"/>
    <property type="molecule type" value="Genomic_DNA"/>
</dbReference>
<keyword evidence="3" id="KW-1003">Cell membrane</keyword>
<name>A0A1I0WJQ9_9CLOT</name>
<evidence type="ECO:0000256" key="10">
    <source>
        <dbReference type="SAM" id="Phobius"/>
    </source>
</evidence>
<feature type="transmembrane region" description="Helical" evidence="10">
    <location>
        <begin position="231"/>
        <end position="250"/>
    </location>
</feature>
<dbReference type="NCBIfam" id="TIGR00933">
    <property type="entry name" value="2a38"/>
    <property type="match status" value="1"/>
</dbReference>
<keyword evidence="9 10" id="KW-0472">Membrane</keyword>
<evidence type="ECO:0000256" key="7">
    <source>
        <dbReference type="ARBA" id="ARBA00022989"/>
    </source>
</evidence>
<keyword evidence="5 10" id="KW-0812">Transmembrane</keyword>
<dbReference type="STRING" id="84698.SAMN04488528_1005149"/>
<organism evidence="11 12">
    <name type="scientific">Clostridium frigidicarnis</name>
    <dbReference type="NCBI Taxonomy" id="84698"/>
    <lineage>
        <taxon>Bacteria</taxon>
        <taxon>Bacillati</taxon>
        <taxon>Bacillota</taxon>
        <taxon>Clostridia</taxon>
        <taxon>Eubacteriales</taxon>
        <taxon>Clostridiaceae</taxon>
        <taxon>Clostridium</taxon>
    </lineage>
</organism>
<evidence type="ECO:0000256" key="8">
    <source>
        <dbReference type="ARBA" id="ARBA00023065"/>
    </source>
</evidence>
<evidence type="ECO:0000256" key="2">
    <source>
        <dbReference type="ARBA" id="ARBA00022448"/>
    </source>
</evidence>
<dbReference type="Pfam" id="PF02386">
    <property type="entry name" value="TrkH"/>
    <property type="match status" value="1"/>
</dbReference>
<evidence type="ECO:0000256" key="9">
    <source>
        <dbReference type="ARBA" id="ARBA00023136"/>
    </source>
</evidence>
<feature type="transmembrane region" description="Helical" evidence="10">
    <location>
        <begin position="296"/>
        <end position="328"/>
    </location>
</feature>
<evidence type="ECO:0000313" key="11">
    <source>
        <dbReference type="EMBL" id="SFA89015.1"/>
    </source>
</evidence>
<feature type="transmembrane region" description="Helical" evidence="10">
    <location>
        <begin position="46"/>
        <end position="65"/>
    </location>
</feature>
<feature type="transmembrane region" description="Helical" evidence="10">
    <location>
        <begin position="348"/>
        <end position="370"/>
    </location>
</feature>
<dbReference type="PANTHER" id="PTHR32024:SF1">
    <property type="entry name" value="KTR SYSTEM POTASSIUM UPTAKE PROTEIN B"/>
    <property type="match status" value="1"/>
</dbReference>
<keyword evidence="12" id="KW-1185">Reference proteome</keyword>
<evidence type="ECO:0000256" key="4">
    <source>
        <dbReference type="ARBA" id="ARBA00022538"/>
    </source>
</evidence>
<dbReference type="InterPro" id="IPR003445">
    <property type="entry name" value="Cat_transpt"/>
</dbReference>
<evidence type="ECO:0000313" key="12">
    <source>
        <dbReference type="Proteomes" id="UP000198619"/>
    </source>
</evidence>
<feature type="transmembrane region" description="Helical" evidence="10">
    <location>
        <begin position="193"/>
        <end position="211"/>
    </location>
</feature>
<dbReference type="OrthoDB" id="9810952at2"/>
<proteinExistence type="predicted"/>
<evidence type="ECO:0000256" key="3">
    <source>
        <dbReference type="ARBA" id="ARBA00022475"/>
    </source>
</evidence>
<sequence>MQYNLSKKLKLNAVQILALGFAAVILTGAILLTLPIASKSGQRTGFIDALFTSTSATCVTGLITLDTGTYWTYFGKTVIISLIQIGGLGFMSFATLFALLLGKKITLKERLILQEALNTFNIQGLVRLMKYILGFTFSVEFLGAVLLSTQFIPEFGVMKGIYYSLFHSISAFCNAGFDLIGNFSSLTSYADNSVIILTIGSLIIIGGMGFSVWSEIYHCKSIKRLSLHSKIVISMTLGLVVGGAILMFLFEHSNAATIKDMSMKGQALSSYFASVSPRTAGFNSISTSDMTMAGRFLTIILMFIGGSPGSTAGGIKTTTAGILIMTVVSVIKGKEDTELFKKRINKDIIYRAFTVVTLGGLIVVVMTMLLSITEVGMKFEELVYEVTSAFATVGLTLGITTKLSAIGKVLVAFTMYLGRVGPLTVVLALTTRKKNKSIRYPEGKILVG</sequence>
<feature type="transmembrane region" description="Helical" evidence="10">
    <location>
        <begin position="12"/>
        <end position="34"/>
    </location>
</feature>
<keyword evidence="4" id="KW-0633">Potassium transport</keyword>
<keyword evidence="8" id="KW-0406">Ion transport</keyword>
<evidence type="ECO:0000256" key="5">
    <source>
        <dbReference type="ARBA" id="ARBA00022692"/>
    </source>
</evidence>
<gene>
    <name evidence="11" type="ORF">SAMN04488528_1005149</name>
</gene>
<comment type="subcellular location">
    <subcellularLocation>
        <location evidence="1">Cell membrane</location>
        <topology evidence="1">Multi-pass membrane protein</topology>
    </subcellularLocation>
</comment>
<feature type="transmembrane region" description="Helical" evidence="10">
    <location>
        <begin position="131"/>
        <end position="149"/>
    </location>
</feature>
<evidence type="ECO:0000256" key="6">
    <source>
        <dbReference type="ARBA" id="ARBA00022958"/>
    </source>
</evidence>
<keyword evidence="7 10" id="KW-1133">Transmembrane helix</keyword>
<accession>A0A1I0WJQ9</accession>
<dbReference type="Proteomes" id="UP000198619">
    <property type="component" value="Unassembled WGS sequence"/>
</dbReference>
<evidence type="ECO:0000256" key="1">
    <source>
        <dbReference type="ARBA" id="ARBA00004651"/>
    </source>
</evidence>
<keyword evidence="6" id="KW-0630">Potassium</keyword>
<dbReference type="GO" id="GO:0005886">
    <property type="term" value="C:plasma membrane"/>
    <property type="evidence" value="ECO:0007669"/>
    <property type="project" value="UniProtKB-SubCell"/>
</dbReference>
<feature type="transmembrane region" description="Helical" evidence="10">
    <location>
        <begin position="77"/>
        <end position="101"/>
    </location>
</feature>
<keyword evidence="2" id="KW-0813">Transport</keyword>
<dbReference type="AlphaFoldDB" id="A0A1I0WJQ9"/>
<feature type="transmembrane region" description="Helical" evidence="10">
    <location>
        <begin position="405"/>
        <end position="429"/>
    </location>
</feature>
<protein>
    <submittedName>
        <fullName evidence="11">Trk system potassium uptake protein TrkH</fullName>
    </submittedName>
</protein>
<dbReference type="InterPro" id="IPR004772">
    <property type="entry name" value="TrkH"/>
</dbReference>
<dbReference type="RefSeq" id="WP_090039271.1">
    <property type="nucleotide sequence ID" value="NZ_FOKI01000005.1"/>
</dbReference>
<dbReference type="GO" id="GO:0015379">
    <property type="term" value="F:potassium:chloride symporter activity"/>
    <property type="evidence" value="ECO:0007669"/>
    <property type="project" value="InterPro"/>
</dbReference>
<dbReference type="PANTHER" id="PTHR32024">
    <property type="entry name" value="TRK SYSTEM POTASSIUM UPTAKE PROTEIN TRKG-RELATED"/>
    <property type="match status" value="1"/>
</dbReference>